<dbReference type="STRING" id="272626.gene:17565574"/>
<dbReference type="Gene3D" id="3.60.15.10">
    <property type="entry name" value="Ribonuclease Z/Hydroxyacylglutathione hydrolase-like"/>
    <property type="match status" value="1"/>
</dbReference>
<protein>
    <submittedName>
        <fullName evidence="2">Lin1243 protein</fullName>
    </submittedName>
    <submittedName>
        <fullName evidence="3">Lin1754 protein</fullName>
    </submittedName>
</protein>
<dbReference type="eggNOG" id="COG1235">
    <property type="taxonomic scope" value="Bacteria"/>
</dbReference>
<evidence type="ECO:0000313" key="2">
    <source>
        <dbReference type="EMBL" id="CAC96474.1"/>
    </source>
</evidence>
<dbReference type="KEGG" id="lin:lin1243"/>
<reference evidence="3 4" key="1">
    <citation type="journal article" date="2001" name="Science">
        <title>Comparative genomics of Listeria species.</title>
        <authorList>
            <person name="Glaser P."/>
            <person name="Frangeul L."/>
            <person name="Buchrieser C."/>
            <person name="Rusniok C."/>
            <person name="Amend A."/>
            <person name="Baquero F."/>
            <person name="Berche P."/>
            <person name="Bloecker H."/>
            <person name="Brandt P."/>
            <person name="Chakraborty T."/>
            <person name="Charbit A."/>
            <person name="Chetouani F."/>
            <person name="Couve E."/>
            <person name="de Daruvar A."/>
            <person name="Dehoux P."/>
            <person name="Domann E."/>
            <person name="Dominguez-Bernal G."/>
            <person name="Duchaud E."/>
            <person name="Durant L."/>
            <person name="Dussurget O."/>
            <person name="Entian K.-D."/>
            <person name="Fsihi H."/>
            <person name="Garcia-del Portillo F."/>
            <person name="Garrido P."/>
            <person name="Gautier L."/>
            <person name="Goebel W."/>
            <person name="Gomez-Lopez N."/>
            <person name="Hain T."/>
            <person name="Hauf J."/>
            <person name="Jackson D."/>
            <person name="Jones L.-M."/>
            <person name="Kaerst U."/>
            <person name="Kreft J."/>
            <person name="Kuhn M."/>
            <person name="Kunst F."/>
            <person name="Kurapkat G."/>
            <person name="Madueno E."/>
            <person name="Maitournam A."/>
            <person name="Mata Vicente J."/>
            <person name="Ng E."/>
            <person name="Nedjari H."/>
            <person name="Nordsiek G."/>
            <person name="Novella S."/>
            <person name="de Pablos B."/>
            <person name="Perez-Diaz J.-C."/>
            <person name="Purcell R."/>
            <person name="Remmel B."/>
            <person name="Rose M."/>
            <person name="Schlueter T."/>
            <person name="Simoes N."/>
            <person name="Tierrez A."/>
            <person name="Vazquez-Boland J.-A."/>
            <person name="Voss H."/>
            <person name="Wehland J."/>
            <person name="Cossart P."/>
        </authorList>
    </citation>
    <scope>NUCLEOTIDE SEQUENCE [LARGE SCALE GENOMIC DNA]</scope>
    <source>
        <strain evidence="4">ATCC BAA-680 / CLIP 11262</strain>
        <strain evidence="3">Clip11262</strain>
    </source>
</reference>
<dbReference type="SMART" id="SM00849">
    <property type="entry name" value="Lactamase_B"/>
    <property type="match status" value="1"/>
</dbReference>
<dbReference type="PANTHER" id="PTHR47619">
    <property type="entry name" value="METALLO-HYDROLASE YYCJ-RELATED"/>
    <property type="match status" value="1"/>
</dbReference>
<dbReference type="Pfam" id="PF12706">
    <property type="entry name" value="Lactamase_B_2"/>
    <property type="match status" value="1"/>
</dbReference>
<dbReference type="PIR" id="AB1588">
    <property type="entry name" value="AB1588"/>
</dbReference>
<dbReference type="PIR" id="AI1651">
    <property type="entry name" value="AI1651"/>
</dbReference>
<dbReference type="Proteomes" id="UP000002513">
    <property type="component" value="Chromosome"/>
</dbReference>
<dbReference type="InterPro" id="IPR036866">
    <property type="entry name" value="RibonucZ/Hydroxyglut_hydro"/>
</dbReference>
<dbReference type="EMBL" id="AL596169">
    <property type="protein sequence ID" value="CAC96985.1"/>
    <property type="molecule type" value="Genomic_DNA"/>
</dbReference>
<dbReference type="HOGENOM" id="CLU_073253_2_0_9"/>
<organism evidence="3 4">
    <name type="scientific">Listeria innocua serovar 6a (strain ATCC BAA-680 / CLIP 11262)</name>
    <dbReference type="NCBI Taxonomy" id="272626"/>
    <lineage>
        <taxon>Bacteria</taxon>
        <taxon>Bacillati</taxon>
        <taxon>Bacillota</taxon>
        <taxon>Bacilli</taxon>
        <taxon>Bacillales</taxon>
        <taxon>Listeriaceae</taxon>
        <taxon>Listeria</taxon>
    </lineage>
</organism>
<feature type="domain" description="Metallo-beta-lactamase" evidence="1">
    <location>
        <begin position="32"/>
        <end position="202"/>
    </location>
</feature>
<gene>
    <name evidence="2" type="ordered locus">lin1243</name>
    <name evidence="3" type="ordered locus">lin1754</name>
</gene>
<evidence type="ECO:0000259" key="1">
    <source>
        <dbReference type="SMART" id="SM00849"/>
    </source>
</evidence>
<dbReference type="EMBL" id="AL596168">
    <property type="protein sequence ID" value="CAC96474.1"/>
    <property type="molecule type" value="Genomic_DNA"/>
</dbReference>
<dbReference type="KEGG" id="lin:lin1754"/>
<dbReference type="InterPro" id="IPR052533">
    <property type="entry name" value="WalJ/YycJ-like"/>
</dbReference>
<evidence type="ECO:0000313" key="4">
    <source>
        <dbReference type="Proteomes" id="UP000002513"/>
    </source>
</evidence>
<sequence>MWKCHRYMMSSHLHRQLDLINMEIKTIASGSKGNAYVISSGRSQLLIECGVNFDKIRKALNFDLSAVEACLISHEHGDHVAGVKKMLRTSSIKIYASEGTLSALNVPDSRQFILKEKDAQNIGEWIILPFQTEHDAKEPLGFMIQRHNERLLFITDSYFVRYKFKNINYLMIECNYSADILEENVINKVIHQVQKKRVLQSHFSLENVKEFLNANDLSQLREIHLLHISERNGDPERFKKEIQAMTGVPVYV</sequence>
<accession>Q925Z1</accession>
<dbReference type="SUPFAM" id="SSF56281">
    <property type="entry name" value="Metallo-hydrolase/oxidoreductase"/>
    <property type="match status" value="1"/>
</dbReference>
<name>Q925Z1_LISIN</name>
<proteinExistence type="predicted"/>
<evidence type="ECO:0000313" key="3">
    <source>
        <dbReference type="EMBL" id="CAC96985.1"/>
    </source>
</evidence>
<dbReference type="PANTHER" id="PTHR47619:SF1">
    <property type="entry name" value="EXODEOXYRIBONUCLEASE WALJ"/>
    <property type="match status" value="1"/>
</dbReference>
<dbReference type="AlphaFoldDB" id="Q925Z1"/>
<dbReference type="InterPro" id="IPR001279">
    <property type="entry name" value="Metallo-B-lactamas"/>
</dbReference>